<comment type="subcellular location">
    <subcellularLocation>
        <location evidence="1">Membrane</location>
        <topology evidence="1">Single-pass membrane protein</topology>
    </subcellularLocation>
    <subcellularLocation>
        <location evidence="12">Mitochondrion inner membrane</location>
    </subcellularLocation>
</comment>
<evidence type="ECO:0000256" key="1">
    <source>
        <dbReference type="ARBA" id="ARBA00004167"/>
    </source>
</evidence>
<evidence type="ECO:0000256" key="11">
    <source>
        <dbReference type="RuleBase" id="RU004494"/>
    </source>
</evidence>
<keyword evidence="4" id="KW-0001">2Fe-2S</keyword>
<dbReference type="Gene3D" id="2.102.10.10">
    <property type="entry name" value="Rieske [2Fe-2S] iron-sulphur domain"/>
    <property type="match status" value="1"/>
</dbReference>
<dbReference type="Proteomes" id="UP000324585">
    <property type="component" value="Unassembled WGS sequence"/>
</dbReference>
<keyword evidence="3" id="KW-0812">Transmembrane</keyword>
<dbReference type="PANTHER" id="PTHR10134">
    <property type="entry name" value="CYTOCHROME B-C1 COMPLEX SUBUNIT RIESKE, MITOCHONDRIAL"/>
    <property type="match status" value="1"/>
</dbReference>
<evidence type="ECO:0000313" key="15">
    <source>
        <dbReference type="Proteomes" id="UP000324585"/>
    </source>
</evidence>
<reference evidence="15" key="1">
    <citation type="journal article" date="2019" name="Nat. Commun.">
        <title>Expansion of phycobilisome linker gene families in mesophilic red algae.</title>
        <authorList>
            <person name="Lee J."/>
            <person name="Kim D."/>
            <person name="Bhattacharya D."/>
            <person name="Yoon H.S."/>
        </authorList>
    </citation>
    <scope>NUCLEOTIDE SEQUENCE [LARGE SCALE GENOMIC DNA]</scope>
    <source>
        <strain evidence="15">CCMP 1328</strain>
    </source>
</reference>
<evidence type="ECO:0000259" key="13">
    <source>
        <dbReference type="PROSITE" id="PS51296"/>
    </source>
</evidence>
<dbReference type="EMBL" id="VRMN01000001">
    <property type="protein sequence ID" value="KAA8499873.1"/>
    <property type="molecule type" value="Genomic_DNA"/>
</dbReference>
<keyword evidence="5" id="KW-0479">Metal-binding</keyword>
<dbReference type="GO" id="GO:0008121">
    <property type="term" value="F:quinol-cytochrome-c reductase activity"/>
    <property type="evidence" value="ECO:0007669"/>
    <property type="project" value="UniProtKB-EC"/>
</dbReference>
<dbReference type="OrthoDB" id="1637982at2759"/>
<keyword evidence="11" id="KW-0249">Electron transport</keyword>
<dbReference type="EC" id="7.1.1.8" evidence="11"/>
<keyword evidence="15" id="KW-1185">Reference proteome</keyword>
<feature type="domain" description="Rieske" evidence="13">
    <location>
        <begin position="185"/>
        <end position="272"/>
    </location>
</feature>
<dbReference type="AlphaFoldDB" id="A0A5J4ZAV4"/>
<accession>A0A5J4ZAV4</accession>
<sequence length="274" mass="29997">MMRGAAAVRRMALFARASESMATATATGQTCSWAPRAMYFGAQQHDKQGGMRDLKARAMSTGAGAIEKPSADEQSQMVPQAPQSTALPVAFEDSYYDKPHYHRLRGDPTKRAYTYLILGTTKFIAASTIRVLILNAVYTMSAAADVLAMGSLEVDLSNVPVGQSATIKWRGKPVFIRHRTQDEIEYARKDDDAPMRDPSPDALRCPDPEWAVFLGVCTHLGCVPIANAGDYKGWFCPCHGSHYDLTGRIRKGPAPLNLEIPPHQFLEGNKLLLG</sequence>
<dbReference type="GO" id="GO:0051537">
    <property type="term" value="F:2 iron, 2 sulfur cluster binding"/>
    <property type="evidence" value="ECO:0007669"/>
    <property type="project" value="UniProtKB-KW"/>
</dbReference>
<keyword evidence="12" id="KW-0679">Respiratory chain</keyword>
<dbReference type="SUPFAM" id="SSF50022">
    <property type="entry name" value="ISP domain"/>
    <property type="match status" value="1"/>
</dbReference>
<organism evidence="14 15">
    <name type="scientific">Porphyridium purpureum</name>
    <name type="common">Red alga</name>
    <name type="synonym">Porphyridium cruentum</name>
    <dbReference type="NCBI Taxonomy" id="35688"/>
    <lineage>
        <taxon>Eukaryota</taxon>
        <taxon>Rhodophyta</taxon>
        <taxon>Bangiophyceae</taxon>
        <taxon>Porphyridiales</taxon>
        <taxon>Porphyridiaceae</taxon>
        <taxon>Porphyridium</taxon>
    </lineage>
</organism>
<dbReference type="InterPro" id="IPR014349">
    <property type="entry name" value="Rieske_Fe-S_prot"/>
</dbReference>
<comment type="similarity">
    <text evidence="2">Belongs to the Rieske iron-sulfur protein family.</text>
</comment>
<evidence type="ECO:0000256" key="8">
    <source>
        <dbReference type="ARBA" id="ARBA00023014"/>
    </source>
</evidence>
<evidence type="ECO:0000256" key="9">
    <source>
        <dbReference type="ARBA" id="ARBA00023136"/>
    </source>
</evidence>
<keyword evidence="7" id="KW-0408">Iron</keyword>
<dbReference type="SUPFAM" id="SSF81502">
    <property type="entry name" value="ISP transmembrane anchor"/>
    <property type="match status" value="1"/>
</dbReference>
<keyword evidence="9" id="KW-0472">Membrane</keyword>
<evidence type="ECO:0000256" key="2">
    <source>
        <dbReference type="ARBA" id="ARBA00010651"/>
    </source>
</evidence>
<name>A0A5J4ZAV4_PORPP</name>
<comment type="caution">
    <text evidence="14">The sequence shown here is derived from an EMBL/GenBank/DDBJ whole genome shotgun (WGS) entry which is preliminary data.</text>
</comment>
<dbReference type="OMA" id="INAYTHT"/>
<protein>
    <recommendedName>
        <fullName evidence="11">Cytochrome b-c1 complex subunit Rieske, mitochondrial</fullName>
        <ecNumber evidence="11">7.1.1.8</ecNumber>
    </recommendedName>
</protein>
<comment type="catalytic activity">
    <reaction evidence="11">
        <text>a quinol + 2 Fe(III)-[cytochrome c](out) = a quinone + 2 Fe(II)-[cytochrome c](out) + 2 H(+)(out)</text>
        <dbReference type="Rhea" id="RHEA:11484"/>
        <dbReference type="Rhea" id="RHEA-COMP:10350"/>
        <dbReference type="Rhea" id="RHEA-COMP:14399"/>
        <dbReference type="ChEBI" id="CHEBI:15378"/>
        <dbReference type="ChEBI" id="CHEBI:24646"/>
        <dbReference type="ChEBI" id="CHEBI:29033"/>
        <dbReference type="ChEBI" id="CHEBI:29034"/>
        <dbReference type="ChEBI" id="CHEBI:132124"/>
        <dbReference type="EC" id="7.1.1.8"/>
    </reaction>
</comment>
<evidence type="ECO:0000256" key="4">
    <source>
        <dbReference type="ARBA" id="ARBA00022714"/>
    </source>
</evidence>
<keyword evidence="11" id="KW-0813">Transport</keyword>
<comment type="cofactor">
    <cofactor evidence="11">
        <name>[2Fe-2S] cluster</name>
        <dbReference type="ChEBI" id="CHEBI:190135"/>
    </cofactor>
    <text evidence="11">Binds 1 [2Fe-2S] cluster per subunit.</text>
</comment>
<gene>
    <name evidence="14" type="ORF">FVE85_7458</name>
</gene>
<dbReference type="InterPro" id="IPR017941">
    <property type="entry name" value="Rieske_2Fe-2S"/>
</dbReference>
<dbReference type="InterPro" id="IPR006317">
    <property type="entry name" value="Ubiquinol_cyt_c_Rdtase_Fe-S-su"/>
</dbReference>
<proteinExistence type="inferred from homology"/>
<keyword evidence="8" id="KW-0411">Iron-sulfur</keyword>
<dbReference type="InterPro" id="IPR005805">
    <property type="entry name" value="Rieske_Fe-S_prot_C"/>
</dbReference>
<keyword evidence="10" id="KW-1015">Disulfide bond</keyword>
<dbReference type="PRINTS" id="PR00162">
    <property type="entry name" value="RIESKE"/>
</dbReference>
<evidence type="ECO:0000313" key="14">
    <source>
        <dbReference type="EMBL" id="KAA8499873.1"/>
    </source>
</evidence>
<comment type="miscellaneous">
    <text evidence="11">The Rieske protein is a high potential 2Fe-2S protein.</text>
</comment>
<keyword evidence="12" id="KW-0496">Mitochondrion</keyword>
<evidence type="ECO:0000256" key="3">
    <source>
        <dbReference type="ARBA" id="ARBA00022692"/>
    </source>
</evidence>
<dbReference type="NCBIfam" id="TIGR01416">
    <property type="entry name" value="Rieske_proteo"/>
    <property type="match status" value="1"/>
</dbReference>
<dbReference type="GO" id="GO:0005743">
    <property type="term" value="C:mitochondrial inner membrane"/>
    <property type="evidence" value="ECO:0007669"/>
    <property type="project" value="UniProtKB-SubCell"/>
</dbReference>
<dbReference type="InterPro" id="IPR036922">
    <property type="entry name" value="Rieske_2Fe-2S_sf"/>
</dbReference>
<evidence type="ECO:0000256" key="7">
    <source>
        <dbReference type="ARBA" id="ARBA00023004"/>
    </source>
</evidence>
<dbReference type="CDD" id="cd03470">
    <property type="entry name" value="Rieske_cytochrome_bc1"/>
    <property type="match status" value="1"/>
</dbReference>
<dbReference type="InterPro" id="IPR004192">
    <property type="entry name" value="Rieske_TM"/>
</dbReference>
<evidence type="ECO:0000256" key="12">
    <source>
        <dbReference type="RuleBase" id="RU004495"/>
    </source>
</evidence>
<keyword evidence="6" id="KW-1133">Transmembrane helix</keyword>
<dbReference type="Pfam" id="PF00355">
    <property type="entry name" value="Rieske"/>
    <property type="match status" value="1"/>
</dbReference>
<dbReference type="PROSITE" id="PS51296">
    <property type="entry name" value="RIESKE"/>
    <property type="match status" value="1"/>
</dbReference>
<dbReference type="GO" id="GO:0046872">
    <property type="term" value="F:metal ion binding"/>
    <property type="evidence" value="ECO:0007669"/>
    <property type="project" value="UniProtKB-KW"/>
</dbReference>
<evidence type="ECO:0000256" key="10">
    <source>
        <dbReference type="ARBA" id="ARBA00023157"/>
    </source>
</evidence>
<dbReference type="Pfam" id="PF02921">
    <property type="entry name" value="UCR_TM"/>
    <property type="match status" value="1"/>
</dbReference>
<evidence type="ECO:0000256" key="5">
    <source>
        <dbReference type="ARBA" id="ARBA00022723"/>
    </source>
</evidence>
<evidence type="ECO:0000256" key="6">
    <source>
        <dbReference type="ARBA" id="ARBA00022989"/>
    </source>
</evidence>
<dbReference type="FunFam" id="2.102.10.10:FF:000001">
    <property type="entry name" value="Cytochrome b-c1 complex subunit Rieske, mitochondrial"/>
    <property type="match status" value="1"/>
</dbReference>